<evidence type="ECO:0000313" key="3">
    <source>
        <dbReference type="Proteomes" id="UP000319383"/>
    </source>
</evidence>
<dbReference type="EC" id="3.5.1.-" evidence="2"/>
<keyword evidence="2" id="KW-0378">Hydrolase</keyword>
<dbReference type="PROSITE" id="PS51677">
    <property type="entry name" value="NODB"/>
    <property type="match status" value="1"/>
</dbReference>
<dbReference type="InterPro" id="IPR050248">
    <property type="entry name" value="Polysacc_deacetylase_ArnD"/>
</dbReference>
<dbReference type="InterPro" id="IPR011330">
    <property type="entry name" value="Glyco_hydro/deAcase_b/a-brl"/>
</dbReference>
<reference evidence="2 3" key="1">
    <citation type="submission" date="2019-02" db="EMBL/GenBank/DDBJ databases">
        <title>Deep-cultivation of Planctomycetes and their phenomic and genomic characterization uncovers novel biology.</title>
        <authorList>
            <person name="Wiegand S."/>
            <person name="Jogler M."/>
            <person name="Boedeker C."/>
            <person name="Pinto D."/>
            <person name="Vollmers J."/>
            <person name="Rivas-Marin E."/>
            <person name="Kohn T."/>
            <person name="Peeters S.H."/>
            <person name="Heuer A."/>
            <person name="Rast P."/>
            <person name="Oberbeckmann S."/>
            <person name="Bunk B."/>
            <person name="Jeske O."/>
            <person name="Meyerdierks A."/>
            <person name="Storesund J.E."/>
            <person name="Kallscheuer N."/>
            <person name="Luecker S."/>
            <person name="Lage O.M."/>
            <person name="Pohl T."/>
            <person name="Merkel B.J."/>
            <person name="Hornburger P."/>
            <person name="Mueller R.-W."/>
            <person name="Bruemmer F."/>
            <person name="Labrenz M."/>
            <person name="Spormann A.M."/>
            <person name="Op den Camp H."/>
            <person name="Overmann J."/>
            <person name="Amann R."/>
            <person name="Jetten M.S.M."/>
            <person name="Mascher T."/>
            <person name="Medema M.H."/>
            <person name="Devos D.P."/>
            <person name="Kaster A.-K."/>
            <person name="Ovreas L."/>
            <person name="Rohde M."/>
            <person name="Galperin M.Y."/>
            <person name="Jogler C."/>
        </authorList>
    </citation>
    <scope>NUCLEOTIDE SEQUENCE [LARGE SCALE GENOMIC DNA]</scope>
    <source>
        <strain evidence="2 3">Mal52</strain>
    </source>
</reference>
<dbReference type="KEGG" id="sdyn:Mal52_12870"/>
<dbReference type="AlphaFoldDB" id="A0A517ZJZ2"/>
<dbReference type="Proteomes" id="UP000319383">
    <property type="component" value="Chromosome"/>
</dbReference>
<evidence type="ECO:0000313" key="2">
    <source>
        <dbReference type="EMBL" id="QDU42819.1"/>
    </source>
</evidence>
<accession>A0A517ZJZ2</accession>
<feature type="domain" description="NodB homology" evidence="1">
    <location>
        <begin position="42"/>
        <end position="220"/>
    </location>
</feature>
<dbReference type="GO" id="GO:0005975">
    <property type="term" value="P:carbohydrate metabolic process"/>
    <property type="evidence" value="ECO:0007669"/>
    <property type="project" value="InterPro"/>
</dbReference>
<dbReference type="PANTHER" id="PTHR10587">
    <property type="entry name" value="GLYCOSYL TRANSFERASE-RELATED"/>
    <property type="match status" value="1"/>
</dbReference>
<sequence length="240" mass="26494">MFLIGAPRSRPSVFSPRYMWNRGVAATVSRQKLLLNGPPDSRMAALTFDDGPHAEHTPAILRVLASHRLRATFFVTGEKAKRFPDLVALIAQKGHVIGQRGYYQQGSAPKTEQELVEELLMTEHWIRKVTGESPRLYRPAQAKPSMSHLLQLWRRNQTVVLWNHDPSDADSPSSAKLSLTLAKNPIRGGDIVRLHATAPHTAAALDKMIPGAKRCGLEFGTPLAWLDSPSQSPADIHAGH</sequence>
<protein>
    <submittedName>
        <fullName evidence="2">Peptidoglycan-N-acetylmuramic acid deacetylase PdaA</fullName>
        <ecNumber evidence="2">3.5.1.-</ecNumber>
    </submittedName>
</protein>
<dbReference type="InterPro" id="IPR002509">
    <property type="entry name" value="NODB_dom"/>
</dbReference>
<proteinExistence type="predicted"/>
<dbReference type="GO" id="GO:0016810">
    <property type="term" value="F:hydrolase activity, acting on carbon-nitrogen (but not peptide) bonds"/>
    <property type="evidence" value="ECO:0007669"/>
    <property type="project" value="InterPro"/>
</dbReference>
<name>A0A517ZJZ2_9PLAN</name>
<evidence type="ECO:0000259" key="1">
    <source>
        <dbReference type="PROSITE" id="PS51677"/>
    </source>
</evidence>
<dbReference type="RefSeq" id="WP_197534693.1">
    <property type="nucleotide sequence ID" value="NZ_CP036276.1"/>
</dbReference>
<gene>
    <name evidence="2" type="primary">pdaA_3</name>
    <name evidence="2" type="ORF">Mal52_12870</name>
</gene>
<dbReference type="SUPFAM" id="SSF88713">
    <property type="entry name" value="Glycoside hydrolase/deacetylase"/>
    <property type="match status" value="1"/>
</dbReference>
<keyword evidence="3" id="KW-1185">Reference proteome</keyword>
<dbReference type="Pfam" id="PF01522">
    <property type="entry name" value="Polysacc_deac_1"/>
    <property type="match status" value="1"/>
</dbReference>
<dbReference type="EMBL" id="CP036276">
    <property type="protein sequence ID" value="QDU42819.1"/>
    <property type="molecule type" value="Genomic_DNA"/>
</dbReference>
<dbReference type="Gene3D" id="3.20.20.370">
    <property type="entry name" value="Glycoside hydrolase/deacetylase"/>
    <property type="match status" value="1"/>
</dbReference>
<organism evidence="2 3">
    <name type="scientific">Symmachiella dynata</name>
    <dbReference type="NCBI Taxonomy" id="2527995"/>
    <lineage>
        <taxon>Bacteria</taxon>
        <taxon>Pseudomonadati</taxon>
        <taxon>Planctomycetota</taxon>
        <taxon>Planctomycetia</taxon>
        <taxon>Planctomycetales</taxon>
        <taxon>Planctomycetaceae</taxon>
        <taxon>Symmachiella</taxon>
    </lineage>
</organism>